<sequence length="66" mass="7431">MPKLKTKKGVAKRFRRRKSGSIKYKSAYVGHLLSGKAKNRKRRHKSLAGSVSQSDLSAIKKQMPYG</sequence>
<dbReference type="HAMAP" id="MF_00514">
    <property type="entry name" value="Ribosomal_bL35"/>
    <property type="match status" value="1"/>
</dbReference>
<dbReference type="PROSITE" id="PS00936">
    <property type="entry name" value="RIBOSOMAL_L35"/>
    <property type="match status" value="1"/>
</dbReference>
<protein>
    <recommendedName>
        <fullName evidence="4 5">Large ribosomal subunit protein bL35</fullName>
    </recommendedName>
</protein>
<feature type="compositionally biased region" description="Basic residues" evidence="7">
    <location>
        <begin position="37"/>
        <end position="46"/>
    </location>
</feature>
<keyword evidence="3 5" id="KW-0687">Ribonucleoprotein</keyword>
<dbReference type="InterPro" id="IPR021137">
    <property type="entry name" value="Ribosomal_bL35-like"/>
</dbReference>
<gene>
    <name evidence="5" type="primary">rpmI</name>
    <name evidence="8" type="ORF">COV72_04330</name>
</gene>
<dbReference type="GO" id="GO:0003735">
    <property type="term" value="F:structural constituent of ribosome"/>
    <property type="evidence" value="ECO:0007669"/>
    <property type="project" value="InterPro"/>
</dbReference>
<dbReference type="NCBIfam" id="TIGR00001">
    <property type="entry name" value="rpmI_bact"/>
    <property type="match status" value="1"/>
</dbReference>
<dbReference type="PRINTS" id="PR00064">
    <property type="entry name" value="RIBOSOMALL35"/>
</dbReference>
<evidence type="ECO:0000256" key="5">
    <source>
        <dbReference type="HAMAP-Rule" id="MF_00514"/>
    </source>
</evidence>
<dbReference type="PANTHER" id="PTHR33343:SF1">
    <property type="entry name" value="LARGE RIBOSOMAL SUBUNIT PROTEIN BL35M"/>
    <property type="match status" value="1"/>
</dbReference>
<dbReference type="SUPFAM" id="SSF143034">
    <property type="entry name" value="L35p-like"/>
    <property type="match status" value="1"/>
</dbReference>
<comment type="similarity">
    <text evidence="1 5 6">Belongs to the bacterial ribosomal protein bL35 family.</text>
</comment>
<reference evidence="8 9" key="1">
    <citation type="submission" date="2017-09" db="EMBL/GenBank/DDBJ databases">
        <title>Depth-based differentiation of microbial function through sediment-hosted aquifers and enrichment of novel symbionts in the deep terrestrial subsurface.</title>
        <authorList>
            <person name="Probst A.J."/>
            <person name="Ladd B."/>
            <person name="Jarett J.K."/>
            <person name="Geller-Mcgrath D.E."/>
            <person name="Sieber C.M."/>
            <person name="Emerson J.B."/>
            <person name="Anantharaman K."/>
            <person name="Thomas B.C."/>
            <person name="Malmstrom R."/>
            <person name="Stieglmeier M."/>
            <person name="Klingl A."/>
            <person name="Woyke T."/>
            <person name="Ryan C.M."/>
            <person name="Banfield J.F."/>
        </authorList>
    </citation>
    <scope>NUCLEOTIDE SEQUENCE [LARGE SCALE GENOMIC DNA]</scope>
    <source>
        <strain evidence="8">CG11_big_fil_rev_8_21_14_0_20_42_13</strain>
    </source>
</reference>
<name>A0A2H0LXP5_9BACT</name>
<organism evidence="8 9">
    <name type="scientific">Candidatus Ghiorseimicrobium undicola</name>
    <dbReference type="NCBI Taxonomy" id="1974746"/>
    <lineage>
        <taxon>Bacteria</taxon>
        <taxon>Pseudomonadati</taxon>
        <taxon>Candidatus Omnitrophota</taxon>
        <taxon>Candidatus Ghiorseimicrobium</taxon>
    </lineage>
</organism>
<evidence type="ECO:0000256" key="4">
    <source>
        <dbReference type="ARBA" id="ARBA00071664"/>
    </source>
</evidence>
<dbReference type="FunFam" id="4.10.410.60:FF:000001">
    <property type="entry name" value="50S ribosomal protein L35"/>
    <property type="match status" value="1"/>
</dbReference>
<comment type="caution">
    <text evidence="8">The sequence shown here is derived from an EMBL/GenBank/DDBJ whole genome shotgun (WGS) entry which is preliminary data.</text>
</comment>
<evidence type="ECO:0000256" key="6">
    <source>
        <dbReference type="RuleBase" id="RU000568"/>
    </source>
</evidence>
<dbReference type="AlphaFoldDB" id="A0A2H0LXP5"/>
<dbReference type="Proteomes" id="UP000229641">
    <property type="component" value="Unassembled WGS sequence"/>
</dbReference>
<evidence type="ECO:0000313" key="9">
    <source>
        <dbReference type="Proteomes" id="UP000229641"/>
    </source>
</evidence>
<dbReference type="InterPro" id="IPR018265">
    <property type="entry name" value="Ribosomal_bL35_CS"/>
</dbReference>
<accession>A0A2H0LXP5</accession>
<dbReference type="GO" id="GO:0006412">
    <property type="term" value="P:translation"/>
    <property type="evidence" value="ECO:0007669"/>
    <property type="project" value="UniProtKB-UniRule"/>
</dbReference>
<dbReference type="EMBL" id="PCWA01000065">
    <property type="protein sequence ID" value="PIQ89178.1"/>
    <property type="molecule type" value="Genomic_DNA"/>
</dbReference>
<evidence type="ECO:0000256" key="3">
    <source>
        <dbReference type="ARBA" id="ARBA00023274"/>
    </source>
</evidence>
<evidence type="ECO:0000256" key="7">
    <source>
        <dbReference type="SAM" id="MobiDB-lite"/>
    </source>
</evidence>
<dbReference type="InterPro" id="IPR037229">
    <property type="entry name" value="Ribosomal_bL35_sf"/>
</dbReference>
<evidence type="ECO:0000256" key="1">
    <source>
        <dbReference type="ARBA" id="ARBA00006598"/>
    </source>
</evidence>
<dbReference type="GO" id="GO:0022625">
    <property type="term" value="C:cytosolic large ribosomal subunit"/>
    <property type="evidence" value="ECO:0007669"/>
    <property type="project" value="TreeGrafter"/>
</dbReference>
<dbReference type="Pfam" id="PF01632">
    <property type="entry name" value="Ribosomal_L35p"/>
    <property type="match status" value="1"/>
</dbReference>
<dbReference type="PANTHER" id="PTHR33343">
    <property type="entry name" value="54S RIBOSOMAL PROTEIN BL35M"/>
    <property type="match status" value="1"/>
</dbReference>
<proteinExistence type="inferred from homology"/>
<evidence type="ECO:0000256" key="2">
    <source>
        <dbReference type="ARBA" id="ARBA00022980"/>
    </source>
</evidence>
<dbReference type="Gene3D" id="4.10.410.60">
    <property type="match status" value="1"/>
</dbReference>
<keyword evidence="2 5" id="KW-0689">Ribosomal protein</keyword>
<dbReference type="InterPro" id="IPR001706">
    <property type="entry name" value="Ribosomal_bL35"/>
</dbReference>
<evidence type="ECO:0000313" key="8">
    <source>
        <dbReference type="EMBL" id="PIQ89178.1"/>
    </source>
</evidence>
<feature type="region of interest" description="Disordered" evidence="7">
    <location>
        <begin position="33"/>
        <end position="66"/>
    </location>
</feature>